<evidence type="ECO:0000313" key="3">
    <source>
        <dbReference type="EMBL" id="XAO13521.1"/>
    </source>
</evidence>
<dbReference type="SUPFAM" id="SSF49899">
    <property type="entry name" value="Concanavalin A-like lectins/glucanases"/>
    <property type="match status" value="1"/>
</dbReference>
<dbReference type="Gene3D" id="2.60.40.10">
    <property type="entry name" value="Immunoglobulins"/>
    <property type="match status" value="1"/>
</dbReference>
<dbReference type="InterPro" id="IPR003410">
    <property type="entry name" value="HYR_dom"/>
</dbReference>
<keyword evidence="1" id="KW-0677">Repeat</keyword>
<dbReference type="Pfam" id="PF16403">
    <property type="entry name" value="Bact_surface_Ig-like"/>
    <property type="match status" value="1"/>
</dbReference>
<evidence type="ECO:0000256" key="1">
    <source>
        <dbReference type="ARBA" id="ARBA00022737"/>
    </source>
</evidence>
<organism evidence="3">
    <name type="scientific">Mantoniella tinhauana virus 1</name>
    <dbReference type="NCBI Taxonomy" id="3111543"/>
    <lineage>
        <taxon>Viruses</taxon>
    </lineage>
</organism>
<accession>A0AB38ZMB2</accession>
<dbReference type="EMBL" id="PP130629">
    <property type="protein sequence ID" value="XAO13521.1"/>
    <property type="molecule type" value="Genomic_DNA"/>
</dbReference>
<reference evidence="3" key="1">
    <citation type="submission" date="2024-01" db="EMBL/GenBank/DDBJ databases">
        <title>Genomic and biogeographic characterisation of Mantoniella tinhauana virus 1, the first discovered Mantoniella-infecting prasinovirus.</title>
        <authorList>
            <person name="Rey Redondo E."/>
            <person name="Yung C.C.M."/>
        </authorList>
    </citation>
    <scope>NUCLEOTIDE SEQUENCE</scope>
    <source>
        <strain evidence="3">Lau Fau Shan</strain>
    </source>
</reference>
<dbReference type="InterPro" id="IPR032179">
    <property type="entry name" value="Cry22Aa_Ig-like"/>
</dbReference>
<evidence type="ECO:0000259" key="2">
    <source>
        <dbReference type="PROSITE" id="PS50825"/>
    </source>
</evidence>
<dbReference type="InterPro" id="IPR013320">
    <property type="entry name" value="ConA-like_dom_sf"/>
</dbReference>
<sequence length="2198" mass="233877">MHDGVKWINEYPNHNFVRVKNSSTNDTLTKGTVVYVTETQNQNLLLVAPADASTAAKMPAIGVVYENIAPEGEGLVVAYGRAQGINVNGFLEGEVVFVSNTLPGRVSNVKPLGPNDGIQNIGIVTKTGTTGTVFVTGVGRTNDIPNAPVVTTQPGYVYVNTTGNELKKIAPSNLLTKLQTLEQVVNTGNTVANTIQVTGLSTTGNVVVGDNITVNGIKDTNGVNQYLPMVDTTGELIRSPVYVVKGTGKYVITAAEAEFLGNITLSGNNTIVSSTSVTIEDRIFGIGANNAVHNLDTGIMLEHKDGEYANVALIYHANEHRFSVGYTQNTFTDQHILPYSNVEHIINFDILGNATVQNNITVVNGSYFGDGTTLTGVAPILDPVFSNNVTVTNNLVASNILGPVVGSNTVAASQVTVESTVLTDNLVASHILGPIEGSNTVAASQVTVESTVLTDNLVASHILGPIEGSNTVAASQVTVESTVLTDNLVASHILGPIEGSNTVAASQVTVESTVLTDNLVASHILGPIEGSNTVAASQVTVESTVLTDNLVASHILGPIEGSNTVSASQVTVESTVLTDNLVASHILGPIEGSNTVAASQVTIESTVLTDNLVASNILGPVVGSNTVAASQVTVESTVLTDNLVASHILGPIEGSNTVAASQVTVESTVLTDNLVASNILGPVVGSNTVAASQVTVESTVLTDNLVASHILGPIEGSNTVAASQVTVESTVLTDNLVASHILGPIEGSNTVAASQVTVESTVLTDNLVASHILGPIEGSNTVAASQVTVESTVLTDNLLASHILGPIEGSNTVAASQVTVESTVLTDNLVASHILGPIEGSNTISASDITVTGNLTVLGTTTTVNTENLLVKDPIITVSNAAAAVDAGMLINRQENNVFAGFDTSAGEYTIGFTDNSGLDAVITVKDDVDFVANVHGNVHANYFIGDGSQLTNLPSGGGEGGIGNLQQVTDLGNETTNVVEFTNPNTSLVATGDIESKNIRLNDPGITATVAGSTLTIDAANKTYGTGSFVQLRNNLDSLIYSNLINGAQIIIPMIAFGNTRYVSNAMSNVNWFAYQSSVEISQGAHGLLTLSNLYGNIYVNALGLYLPGGGTPVDFTDPTGTVGTPTITNLSFTIDVTGISEDNVVVELLSSSDIQLVTSGNNGTTRSYTISHSESSGGTYSYTVRLTDAVGNTTDYAVSGVVLVPPPPTLTGISGDDSSVIIQHTNTSYDTYTANVTFTGTVNTTPIENDYILSTTNQTNISPSPLSANDTYSVSAYIIGYESDVFTTTIDLTPPVISFIPSWDSGDTTLTVGESLPVPSATDDVDGSVTVTYDDSSVDINTTGTYSVTYTATDSAGNEASVTRTYIFGAAQTYTYDFELFENTKVYHVFNELEAYDDTGNKIVYQSSDITDIASDYQGSLSKLYDDAGKTGAPSEFFWSQSNLNAVMAGDKLLFRITLSQKVSKFRIYTDANASYLNKMRIVYDGNYLAITGYDDVQTVPLSYPPDPPEPVESITFTDGVWSAESYKYRETIDNKFVYTWYRSDTDYLNDRAIVYDYTNNTWADAVGITGYGGNIPDYVTTSNDTISLIRSDDTILGVFTDPYYVAPPPPNPVAVINITGGAWDGFTYIYEASISNVIGSSENKYVYMWANSSLNKINTTDNPSQSVAYDYVTKTWVDYGSGNPTGVSASNGTVTISFDGGFTSSTFKDPYYVAPVQRIDFITGRGSWWANDEGNYSGDSGLYYKYEPTGSTTTLYKYSLYVTSTNTYIGEVHDIKYDLYNNKWADGGGAEPHYIFRRNTNEILLFSDGYPEANGGLGYFIDPYYVASDPMFEINMITEIPTSYFGIPITNDSITYDSTEKAGDFIESDTTVGGLSADLRPVLTTNGSITVVCKFKFSNGVLFQIGNESNGEAFGLDFNINGTMYHYTWGNNDTYTISDFSFGSDWIEVVAVYDKDATDPDRLRLYFDGVRATTTQTLANNPTIDLTNNRTISVGNNINSDWDSYMQYIAVYQGAYNPNRLLRIPAPTFRYLAFWGGDFGSDTNAGQTFHELKLTLNTPINGQSVVEDGINEPVSIIQTKSWTYGSGANPSNSYATVMDSYLTFTNPPGSVTAGLQYNDSTLRTDGGVLFYMDMGEGVYADISWGQYWTYNNAIYEIGSGKLYGTNTDPATFTEAERIDPASYTFICNLSKNTSE</sequence>
<dbReference type="InterPro" id="IPR013783">
    <property type="entry name" value="Ig-like_fold"/>
</dbReference>
<proteinExistence type="predicted"/>
<protein>
    <recommendedName>
        <fullName evidence="2">HYR domain-containing protein</fullName>
    </recommendedName>
</protein>
<name>A0AB38ZMB2_9VIRU</name>
<feature type="domain" description="HYR" evidence="2">
    <location>
        <begin position="1285"/>
        <end position="1372"/>
    </location>
</feature>
<dbReference type="PROSITE" id="PS50825">
    <property type="entry name" value="HYR"/>
    <property type="match status" value="1"/>
</dbReference>